<dbReference type="PRINTS" id="PR01996">
    <property type="entry name" value="MTP1FAMILY"/>
</dbReference>
<dbReference type="InterPro" id="IPR011855">
    <property type="entry name" value="Phgtail_TP901_1"/>
</dbReference>
<dbReference type="NCBIfam" id="TIGR02126">
    <property type="entry name" value="phgtail_TP901_1"/>
    <property type="match status" value="1"/>
</dbReference>
<evidence type="ECO:0000313" key="2">
    <source>
        <dbReference type="Proteomes" id="UP000198788"/>
    </source>
</evidence>
<dbReference type="InterPro" id="IPR022344">
    <property type="entry name" value="GTA_major-tail"/>
</dbReference>
<accession>A0A1I6SID7</accession>
<name>A0A1I6SID7_9CAUL</name>
<protein>
    <submittedName>
        <fullName evidence="1">Phage major tail protein, TP901-1 family</fullName>
    </submittedName>
</protein>
<dbReference type="STRING" id="871741.SAMN05192570_2454"/>
<dbReference type="Proteomes" id="UP000198788">
    <property type="component" value="Unassembled WGS sequence"/>
</dbReference>
<proteinExistence type="predicted"/>
<gene>
    <name evidence="1" type="ORF">SAMN05192570_2454</name>
</gene>
<dbReference type="RefSeq" id="WP_092311045.1">
    <property type="nucleotide sequence ID" value="NZ_FOZV01000005.1"/>
</dbReference>
<evidence type="ECO:0000313" key="1">
    <source>
        <dbReference type="EMBL" id="SFS76716.1"/>
    </source>
</evidence>
<dbReference type="EMBL" id="FOZV01000005">
    <property type="protein sequence ID" value="SFS76716.1"/>
    <property type="molecule type" value="Genomic_DNA"/>
</dbReference>
<dbReference type="AlphaFoldDB" id="A0A1I6SID7"/>
<organism evidence="1 2">
    <name type="scientific">Brevundimonas viscosa</name>
    <dbReference type="NCBI Taxonomy" id="871741"/>
    <lineage>
        <taxon>Bacteria</taxon>
        <taxon>Pseudomonadati</taxon>
        <taxon>Pseudomonadota</taxon>
        <taxon>Alphaproteobacteria</taxon>
        <taxon>Caulobacterales</taxon>
        <taxon>Caulobacteraceae</taxon>
        <taxon>Brevundimonas</taxon>
    </lineage>
</organism>
<keyword evidence="2" id="KW-1185">Reference proteome</keyword>
<sequence>MAAQRGRDILLKIEDAPGTFITVAGLRARTIALNARTVDATDGDSAGRWRELLAGAGVKSAAVSGQGIFRDAASDALIREAFFDQSARRWRLIVPDFGQLEGPFLVAALEYAGEHEGEASFAISLASAGEMSFEAIG</sequence>
<reference evidence="2" key="1">
    <citation type="submission" date="2016-10" db="EMBL/GenBank/DDBJ databases">
        <authorList>
            <person name="Varghese N."/>
            <person name="Submissions S."/>
        </authorList>
    </citation>
    <scope>NUCLEOTIDE SEQUENCE [LARGE SCALE GENOMIC DNA]</scope>
    <source>
        <strain evidence="2">CGMCC 1.10683</strain>
    </source>
</reference>
<dbReference type="Pfam" id="PF06199">
    <property type="entry name" value="Phage_tail_2"/>
    <property type="match status" value="1"/>
</dbReference>
<dbReference type="OrthoDB" id="7266971at2"/>